<gene>
    <name evidence="1" type="ORF">CJU94_37550</name>
</gene>
<protein>
    <submittedName>
        <fullName evidence="1">Uncharacterized protein</fullName>
    </submittedName>
</protein>
<accession>A0A248VXZ8</accession>
<evidence type="ECO:0000313" key="2">
    <source>
        <dbReference type="Proteomes" id="UP000215158"/>
    </source>
</evidence>
<sequence>MPFAYAVANDRQGYFFVTAHMTNEGVRYMFSTCSSDANYLGIHDMSCREESELASGLRKQIESFERGRAVMKAVGELQNRPQPGSK</sequence>
<dbReference type="Proteomes" id="UP000215158">
    <property type="component" value="Plasmid pBN2"/>
</dbReference>
<evidence type="ECO:0000313" key="1">
    <source>
        <dbReference type="EMBL" id="ASW03878.1"/>
    </source>
</evidence>
<dbReference type="AlphaFoldDB" id="A0A248VXZ8"/>
<keyword evidence="2" id="KW-1185">Reference proteome</keyword>
<dbReference type="KEGG" id="parb:CJU94_37550"/>
<keyword evidence="1" id="KW-0614">Plasmid</keyword>
<organism evidence="1 2">
    <name type="scientific">Paraburkholderia aromaticivorans</name>
    <dbReference type="NCBI Taxonomy" id="2026199"/>
    <lineage>
        <taxon>Bacteria</taxon>
        <taxon>Pseudomonadati</taxon>
        <taxon>Pseudomonadota</taxon>
        <taxon>Betaproteobacteria</taxon>
        <taxon>Burkholderiales</taxon>
        <taxon>Burkholderiaceae</taxon>
        <taxon>Paraburkholderia</taxon>
    </lineage>
</organism>
<name>A0A248VXZ8_9BURK</name>
<reference evidence="1 2" key="1">
    <citation type="submission" date="2017-08" db="EMBL/GenBank/DDBJ databases">
        <title>Identification and genetic characteristics of simultaneous BTEX- and naphthalene-degrading Paraburkholderia sp. BN5 isolated from petroleum-contaminated soil.</title>
        <authorList>
            <person name="Lee Y."/>
            <person name="Jeon C.O."/>
        </authorList>
    </citation>
    <scope>NUCLEOTIDE SEQUENCE [LARGE SCALE GENOMIC DNA]</scope>
    <source>
        <strain evidence="1 2">BN5</strain>
        <plasmid evidence="1 2">pBN2</plasmid>
    </source>
</reference>
<proteinExistence type="predicted"/>
<dbReference type="EMBL" id="CP022992">
    <property type="protein sequence ID" value="ASW03878.1"/>
    <property type="molecule type" value="Genomic_DNA"/>
</dbReference>
<geneLocation type="plasmid" evidence="1 2">
    <name>pBN2</name>
</geneLocation>